<accession>A0A931MI45</accession>
<dbReference type="AlphaFoldDB" id="A0A931MI45"/>
<feature type="compositionally biased region" description="Basic and acidic residues" evidence="1">
    <location>
        <begin position="630"/>
        <end position="717"/>
    </location>
</feature>
<feature type="compositionally biased region" description="Basic and acidic residues" evidence="1">
    <location>
        <begin position="541"/>
        <end position="610"/>
    </location>
</feature>
<feature type="compositionally biased region" description="Basic and acidic residues" evidence="1">
    <location>
        <begin position="726"/>
        <end position="760"/>
    </location>
</feature>
<keyword evidence="4" id="KW-1185">Reference proteome</keyword>
<proteinExistence type="predicted"/>
<feature type="compositionally biased region" description="Low complexity" evidence="1">
    <location>
        <begin position="497"/>
        <end position="540"/>
    </location>
</feature>
<feature type="region of interest" description="Disordered" evidence="1">
    <location>
        <begin position="630"/>
        <end position="772"/>
    </location>
</feature>
<feature type="signal peptide" evidence="2">
    <location>
        <begin position="1"/>
        <end position="25"/>
    </location>
</feature>
<evidence type="ECO:0000313" key="3">
    <source>
        <dbReference type="EMBL" id="MBG9389448.1"/>
    </source>
</evidence>
<dbReference type="EMBL" id="JADWYS010000001">
    <property type="protein sequence ID" value="MBG9389448.1"/>
    <property type="molecule type" value="Genomic_DNA"/>
</dbReference>
<feature type="chain" id="PRO_5037335887" evidence="2">
    <location>
        <begin position="26"/>
        <end position="772"/>
    </location>
</feature>
<dbReference type="PANTHER" id="PTHR38731">
    <property type="entry name" value="LIPL45-RELATED LIPOPROTEIN-RELATED"/>
    <property type="match status" value="1"/>
</dbReference>
<dbReference type="InterPro" id="IPR046535">
    <property type="entry name" value="DUF6600"/>
</dbReference>
<reference evidence="3" key="1">
    <citation type="submission" date="2020-11" db="EMBL/GenBank/DDBJ databases">
        <title>Bacterial whole genome sequence for Caenimonas sp. DR4.4.</title>
        <authorList>
            <person name="Le V."/>
            <person name="Ko S.-R."/>
            <person name="Ahn C.-Y."/>
            <person name="Oh H.-M."/>
        </authorList>
    </citation>
    <scope>NUCLEOTIDE SEQUENCE</scope>
    <source>
        <strain evidence="3">DR4.4</strain>
    </source>
</reference>
<comment type="caution">
    <text evidence="3">The sequence shown here is derived from an EMBL/GenBank/DDBJ whole genome shotgun (WGS) entry which is preliminary data.</text>
</comment>
<dbReference type="PANTHER" id="PTHR38731:SF3">
    <property type="entry name" value="BLL6125 PROTEIN"/>
    <property type="match status" value="1"/>
</dbReference>
<name>A0A931MI45_9BURK</name>
<organism evidence="3 4">
    <name type="scientific">Caenimonas aquaedulcis</name>
    <dbReference type="NCBI Taxonomy" id="2793270"/>
    <lineage>
        <taxon>Bacteria</taxon>
        <taxon>Pseudomonadati</taxon>
        <taxon>Pseudomonadota</taxon>
        <taxon>Betaproteobacteria</taxon>
        <taxon>Burkholderiales</taxon>
        <taxon>Comamonadaceae</taxon>
        <taxon>Caenimonas</taxon>
    </lineage>
</organism>
<evidence type="ECO:0000313" key="4">
    <source>
        <dbReference type="Proteomes" id="UP000651050"/>
    </source>
</evidence>
<evidence type="ECO:0000256" key="1">
    <source>
        <dbReference type="SAM" id="MobiDB-lite"/>
    </source>
</evidence>
<sequence length="772" mass="85262">MKSARYYRCLLVLLLPLGAALYAHAAPQADPPWRVARLNVAEGAVAFAPAGDTEWTEVPRNRPLVRGDRLWTDKGSRAEIQAGSSAVRMDGSTQLEIIALDDQSAQLSVTQGTVYVRVRSLPELENFEIDTPNLAYRAAYPGDYRIDVDAANGTTRVTIHSGTGAAYGEGGQMVALGGGQQVTFRTKGLVQLASQESPPQDNFDRWAAERNRREDQSISARYVPREVVGYQQLDAHGQWSQDATLGAVWTPHSPPANWAPYRNGHWEWIDPWGWTWIDDAVWGFAPFHYGRWTQINSRWAWVPGRMGLKPVYAPALVAFIGGSNVAWFPLAPGEAWQPGYAASPVYMSNVNRNLTVQPNATYAFQRNPEALTAIPAEDFQRGTPAKAGWLRVAANVLTNAKVVPPPAVPQRIAPAAAPRAVAVARPPQPAPTAGPVAPVIVAAAPAAAPAPAAPPAPAAMPAKAAPPASAAAPAKAAAPAPVAAPAKSAPPAPAAAPAPVLATVQQRAQPAATTPQVPRVQQPTVQAQAQAQAQAKLQAEQARREQSARREQEAKREQLARREQAARREELARRAERAQREQFAQREQDKRRAESARRAELAKREEIARREELARRELARRELLAKRAEKQKLEQQARRAEQARREALAQREEAQRREAHAQHVEQARKAADQEAQALRDARAKREREEAAAKEREQRELAQREAQQREVARRDAELRQQQALAEQWRRDRAAWEQQQRDRRNNGRPDLREVDRRNRSPESRGIPILSQPMS</sequence>
<gene>
    <name evidence="3" type="ORF">I5803_15560</name>
</gene>
<dbReference type="Pfam" id="PF20245">
    <property type="entry name" value="DUF6600"/>
    <property type="match status" value="1"/>
</dbReference>
<evidence type="ECO:0000256" key="2">
    <source>
        <dbReference type="SAM" id="SignalP"/>
    </source>
</evidence>
<feature type="region of interest" description="Disordered" evidence="1">
    <location>
        <begin position="483"/>
        <end position="610"/>
    </location>
</feature>
<keyword evidence="2" id="KW-0732">Signal</keyword>
<dbReference type="RefSeq" id="WP_196987246.1">
    <property type="nucleotide sequence ID" value="NZ_JADWYS010000001.1"/>
</dbReference>
<protein>
    <submittedName>
        <fullName evidence="3">Chromosome partitioning protein ParA</fullName>
    </submittedName>
</protein>
<dbReference type="Proteomes" id="UP000651050">
    <property type="component" value="Unassembled WGS sequence"/>
</dbReference>